<evidence type="ECO:0000313" key="1">
    <source>
        <dbReference type="EMBL" id="GAA4361812.1"/>
    </source>
</evidence>
<accession>A0ABP8IKT1</accession>
<comment type="caution">
    <text evidence="1">The sequence shown here is derived from an EMBL/GenBank/DDBJ whole genome shotgun (WGS) entry which is preliminary data.</text>
</comment>
<gene>
    <name evidence="1" type="ORF">GCM10023185_29100</name>
</gene>
<name>A0ABP8IKT1_9BACT</name>
<reference evidence="2" key="1">
    <citation type="journal article" date="2019" name="Int. J. Syst. Evol. Microbiol.">
        <title>The Global Catalogue of Microorganisms (GCM) 10K type strain sequencing project: providing services to taxonomists for standard genome sequencing and annotation.</title>
        <authorList>
            <consortium name="The Broad Institute Genomics Platform"/>
            <consortium name="The Broad Institute Genome Sequencing Center for Infectious Disease"/>
            <person name="Wu L."/>
            <person name="Ma J."/>
        </authorList>
    </citation>
    <scope>NUCLEOTIDE SEQUENCE [LARGE SCALE GENOMIC DNA]</scope>
    <source>
        <strain evidence="2">JCM 17923</strain>
    </source>
</reference>
<organism evidence="1 2">
    <name type="scientific">Hymenobacter saemangeumensis</name>
    <dbReference type="NCBI Taxonomy" id="1084522"/>
    <lineage>
        <taxon>Bacteria</taxon>
        <taxon>Pseudomonadati</taxon>
        <taxon>Bacteroidota</taxon>
        <taxon>Cytophagia</taxon>
        <taxon>Cytophagales</taxon>
        <taxon>Hymenobacteraceae</taxon>
        <taxon>Hymenobacter</taxon>
    </lineage>
</organism>
<evidence type="ECO:0008006" key="3">
    <source>
        <dbReference type="Google" id="ProtNLM"/>
    </source>
</evidence>
<protein>
    <recommendedName>
        <fullName evidence="3">DUF4375 domain-containing protein</fullName>
    </recommendedName>
</protein>
<proteinExistence type="predicted"/>
<dbReference type="RefSeq" id="WP_345236817.1">
    <property type="nucleotide sequence ID" value="NZ_BAABGZ010000062.1"/>
</dbReference>
<dbReference type="EMBL" id="BAABGZ010000062">
    <property type="protein sequence ID" value="GAA4361812.1"/>
    <property type="molecule type" value="Genomic_DNA"/>
</dbReference>
<dbReference type="Proteomes" id="UP001501153">
    <property type="component" value="Unassembled WGS sequence"/>
</dbReference>
<evidence type="ECO:0000313" key="2">
    <source>
        <dbReference type="Proteomes" id="UP001501153"/>
    </source>
</evidence>
<sequence>MQTKEIRQSVQLFDSSDKWLAFVELAQEKESLEKAMHRTAYDRLKSYFLKSPCAAGWTYKPIDNDEQMMLWYLTEHHENSICIVFGWRGQFWMEARGGETYNNLDRAVELLKEPKFANLLTAFERVDQGVNGVYLANEAFNFSFGTPFDTRFTATALAWHAQFETEKFLEQVVAKVARFQTPEMTDLLNELNQLTRK</sequence>
<keyword evidence="2" id="KW-1185">Reference proteome</keyword>